<dbReference type="RefSeq" id="WP_131144995.1">
    <property type="nucleotide sequence ID" value="NZ_BMWV01000002.1"/>
</dbReference>
<gene>
    <name evidence="4" type="ORF">EYF70_08420</name>
    <name evidence="3" type="ORF">GCM10007387_09680</name>
</gene>
<dbReference type="InterPro" id="IPR027417">
    <property type="entry name" value="P-loop_NTPase"/>
</dbReference>
<name>A0A411WWI8_9BURK</name>
<reference evidence="3" key="3">
    <citation type="submission" date="2022-12" db="EMBL/GenBank/DDBJ databases">
        <authorList>
            <person name="Sun Q."/>
            <person name="Kim S."/>
        </authorList>
    </citation>
    <scope>NUCLEOTIDE SEQUENCE</scope>
    <source>
        <strain evidence="3">KCTC 12343</strain>
    </source>
</reference>
<dbReference type="CDD" id="cd00009">
    <property type="entry name" value="AAA"/>
    <property type="match status" value="1"/>
</dbReference>
<evidence type="ECO:0000313" key="6">
    <source>
        <dbReference type="Proteomes" id="UP000628442"/>
    </source>
</evidence>
<dbReference type="Pfam" id="PF07728">
    <property type="entry name" value="AAA_5"/>
    <property type="match status" value="1"/>
</dbReference>
<reference evidence="3" key="1">
    <citation type="journal article" date="2014" name="Int. J. Syst. Evol. Microbiol.">
        <title>Complete genome sequence of Corynebacterium casei LMG S-19264T (=DSM 44701T), isolated from a smear-ripened cheese.</title>
        <authorList>
            <consortium name="US DOE Joint Genome Institute (JGI-PGF)"/>
            <person name="Walter F."/>
            <person name="Albersmeier A."/>
            <person name="Kalinowski J."/>
            <person name="Ruckert C."/>
        </authorList>
    </citation>
    <scope>NUCLEOTIDE SEQUENCE</scope>
    <source>
        <strain evidence="3">KCTC 12343</strain>
    </source>
</reference>
<dbReference type="EMBL" id="BMWV01000002">
    <property type="protein sequence ID" value="GGY30123.1"/>
    <property type="molecule type" value="Genomic_DNA"/>
</dbReference>
<feature type="region of interest" description="Disordered" evidence="1">
    <location>
        <begin position="9"/>
        <end position="32"/>
    </location>
</feature>
<dbReference type="InterPro" id="IPR011704">
    <property type="entry name" value="ATPase_dyneun-rel_AAA"/>
</dbReference>
<protein>
    <submittedName>
        <fullName evidence="4">AAA family ATPase</fullName>
    </submittedName>
    <submittedName>
        <fullName evidence="3">ATPase AAA</fullName>
    </submittedName>
</protein>
<dbReference type="AlphaFoldDB" id="A0A411WWI8"/>
<dbReference type="GO" id="GO:0005524">
    <property type="term" value="F:ATP binding"/>
    <property type="evidence" value="ECO:0007669"/>
    <property type="project" value="InterPro"/>
</dbReference>
<dbReference type="Proteomes" id="UP000292307">
    <property type="component" value="Chromosome"/>
</dbReference>
<dbReference type="GO" id="GO:0016887">
    <property type="term" value="F:ATP hydrolysis activity"/>
    <property type="evidence" value="ECO:0007669"/>
    <property type="project" value="InterPro"/>
</dbReference>
<evidence type="ECO:0000313" key="3">
    <source>
        <dbReference type="EMBL" id="GGY30123.1"/>
    </source>
</evidence>
<dbReference type="EMBL" id="CP036401">
    <property type="protein sequence ID" value="QBI00867.1"/>
    <property type="molecule type" value="Genomic_DNA"/>
</dbReference>
<sequence length="321" mass="35146">MAIWKIYDPSGQPAPQQVTLPPAPPWRQPGKGRDSVLARTFIPDPLLVDAVNSALYLRRPLLLTGKPGTGKSALVHSVARQLALGPVIEWAVNSRSTLQEGLYQYDALARLQYIQQVNARIRTAEQEDEAAELGMFLALGPLGTALASRHAPRALLVDEIDKSDVDLPNDLLNVLDTGHFVIPELKRAAGRHPVVSIAARDGELVEVRGGEITFTEYPFVVMTSNGERDFPAPFLRRCVQCQIPEPGERELQDIVAAHFAEMPLNAELLEVIADFVKTRASVPLATDQLLNAIYLLVTPGAALPVEEHKRIRKTLFQGLGG</sequence>
<evidence type="ECO:0000313" key="4">
    <source>
        <dbReference type="EMBL" id="QBI00867.1"/>
    </source>
</evidence>
<feature type="domain" description="AAA+ ATPase" evidence="2">
    <location>
        <begin position="57"/>
        <end position="249"/>
    </location>
</feature>
<evidence type="ECO:0000256" key="1">
    <source>
        <dbReference type="SAM" id="MobiDB-lite"/>
    </source>
</evidence>
<evidence type="ECO:0000313" key="5">
    <source>
        <dbReference type="Proteomes" id="UP000292307"/>
    </source>
</evidence>
<dbReference type="OrthoDB" id="9783370at2"/>
<reference evidence="4 5" key="2">
    <citation type="submission" date="2019-02" db="EMBL/GenBank/DDBJ databases">
        <title>Draft Genome Sequences of Six Type Strains of the Genus Massilia.</title>
        <authorList>
            <person name="Miess H."/>
            <person name="Frediansyhah A."/>
            <person name="Gross H."/>
        </authorList>
    </citation>
    <scope>NUCLEOTIDE SEQUENCE [LARGE SCALE GENOMIC DNA]</scope>
    <source>
        <strain evidence="4 5">DSM 17472</strain>
    </source>
</reference>
<organism evidence="3 6">
    <name type="scientific">Pseudoduganella albidiflava</name>
    <dbReference type="NCBI Taxonomy" id="321983"/>
    <lineage>
        <taxon>Bacteria</taxon>
        <taxon>Pseudomonadati</taxon>
        <taxon>Pseudomonadota</taxon>
        <taxon>Betaproteobacteria</taxon>
        <taxon>Burkholderiales</taxon>
        <taxon>Oxalobacteraceae</taxon>
        <taxon>Telluria group</taxon>
        <taxon>Pseudoduganella</taxon>
    </lineage>
</organism>
<dbReference type="Proteomes" id="UP000628442">
    <property type="component" value="Unassembled WGS sequence"/>
</dbReference>
<evidence type="ECO:0000259" key="2">
    <source>
        <dbReference type="SMART" id="SM00382"/>
    </source>
</evidence>
<dbReference type="Gene3D" id="3.40.50.300">
    <property type="entry name" value="P-loop containing nucleotide triphosphate hydrolases"/>
    <property type="match status" value="1"/>
</dbReference>
<dbReference type="SMART" id="SM00382">
    <property type="entry name" value="AAA"/>
    <property type="match status" value="1"/>
</dbReference>
<dbReference type="SUPFAM" id="SSF52540">
    <property type="entry name" value="P-loop containing nucleoside triphosphate hydrolases"/>
    <property type="match status" value="1"/>
</dbReference>
<dbReference type="InterPro" id="IPR003593">
    <property type="entry name" value="AAA+_ATPase"/>
</dbReference>
<proteinExistence type="predicted"/>
<keyword evidence="5" id="KW-1185">Reference proteome</keyword>
<accession>A0A411WWI8</accession>